<comment type="caution">
    <text evidence="3">The sequence shown here is derived from an EMBL/GenBank/DDBJ whole genome shotgun (WGS) entry which is preliminary data.</text>
</comment>
<reference evidence="4" key="2">
    <citation type="journal article" date="2019" name="Int. J. Syst. Evol. Microbiol.">
        <title>The Global Catalogue of Microorganisms (GCM) 10K type strain sequencing project: providing services to taxonomists for standard genome sequencing and annotation.</title>
        <authorList>
            <consortium name="The Broad Institute Genomics Platform"/>
            <consortium name="The Broad Institute Genome Sequencing Center for Infectious Disease"/>
            <person name="Wu L."/>
            <person name="Ma J."/>
        </authorList>
    </citation>
    <scope>NUCLEOTIDE SEQUENCE [LARGE SCALE GENOMIC DNA]</scope>
    <source>
        <strain evidence="4">JCM 12607</strain>
    </source>
</reference>
<sequence>MGAHAEGQTEVFLLDAGVSVERLAKAALVTGTPDAALGGQGQRRYVAAAGAITTPPQRFHTIGAAAAIARLRKIGVLSRSAELDALIELRNGVAHLGASSADDYLAPFVETICTLIEHSGEDRADFWGSWSGTIQVTLDDRFNRVQKAVHLRVDQARFRMETRFGKLPDGTVESVARTIGETGLVVIDRNPTGVLFRTLSGCPACGTEAAMLFLRAPNATLLYEMELTAEQLVCGLCGLRLAGEEEIEIAGLPTTMSCKVEDLKAVVDDGPIPGSHFGRPGLGSFPESRDDSW</sequence>
<organism evidence="3 4">
    <name type="scientific">Streptomyces sanglieri</name>
    <dbReference type="NCBI Taxonomy" id="193460"/>
    <lineage>
        <taxon>Bacteria</taxon>
        <taxon>Bacillati</taxon>
        <taxon>Actinomycetota</taxon>
        <taxon>Actinomycetes</taxon>
        <taxon>Kitasatosporales</taxon>
        <taxon>Streptomycetaceae</taxon>
        <taxon>Streptomyces</taxon>
    </lineage>
</organism>
<dbReference type="EMBL" id="JBHTGL010000005">
    <property type="protein sequence ID" value="MFD0622175.1"/>
    <property type="molecule type" value="Genomic_DNA"/>
</dbReference>
<evidence type="ECO:0000313" key="2">
    <source>
        <dbReference type="EMBL" id="MFD0622175.1"/>
    </source>
</evidence>
<name>A0ABW2WLQ0_9ACTN</name>
<evidence type="ECO:0000313" key="4">
    <source>
        <dbReference type="Proteomes" id="UP001596915"/>
    </source>
</evidence>
<feature type="region of interest" description="Disordered" evidence="1">
    <location>
        <begin position="271"/>
        <end position="293"/>
    </location>
</feature>
<dbReference type="EMBL" id="JBHTGL010000006">
    <property type="protein sequence ID" value="MFD0622451.1"/>
    <property type="molecule type" value="Genomic_DNA"/>
</dbReference>
<proteinExistence type="predicted"/>
<protein>
    <recommendedName>
        <fullName evidence="5">DUF4145 domain-containing protein</fullName>
    </recommendedName>
</protein>
<dbReference type="Proteomes" id="UP001596915">
    <property type="component" value="Unassembled WGS sequence"/>
</dbReference>
<gene>
    <name evidence="2" type="ORF">ACFQ2K_04440</name>
    <name evidence="3" type="ORF">ACFQ2K_06010</name>
</gene>
<evidence type="ECO:0000256" key="1">
    <source>
        <dbReference type="SAM" id="MobiDB-lite"/>
    </source>
</evidence>
<evidence type="ECO:0000313" key="3">
    <source>
        <dbReference type="EMBL" id="MFD0622451.1"/>
    </source>
</evidence>
<evidence type="ECO:0008006" key="5">
    <source>
        <dbReference type="Google" id="ProtNLM"/>
    </source>
</evidence>
<reference evidence="3" key="3">
    <citation type="submission" date="2024-09" db="EMBL/GenBank/DDBJ databases">
        <authorList>
            <person name="Sun Q."/>
            <person name="Mori K."/>
        </authorList>
    </citation>
    <scope>NUCLEOTIDE SEQUENCE</scope>
    <source>
        <strain evidence="3">JCM 12607</strain>
    </source>
</reference>
<accession>A0ABW2WLQ0</accession>
<keyword evidence="4" id="KW-1185">Reference proteome</keyword>
<reference evidence="3" key="1">
    <citation type="journal article" date="2014" name="Int. J. Syst. Evol. Microbiol.">
        <title>Complete genome of a new Firmicutes species belonging to the dominant human colonic microbiota ('Ruminococcus bicirculans') reveals two chromosomes and a selective capacity to utilize plant glucans.</title>
        <authorList>
            <consortium name="NISC Comparative Sequencing Program"/>
            <person name="Wegmann U."/>
            <person name="Louis P."/>
            <person name="Goesmann A."/>
            <person name="Henrissat B."/>
            <person name="Duncan S.H."/>
            <person name="Flint H.J."/>
        </authorList>
    </citation>
    <scope>NUCLEOTIDE SEQUENCE</scope>
    <source>
        <strain evidence="3">JCM 12607</strain>
    </source>
</reference>